<protein>
    <recommendedName>
        <fullName evidence="3">Ricin B lectin domain-containing protein</fullName>
    </recommendedName>
</protein>
<keyword evidence="2" id="KW-1185">Reference proteome</keyword>
<sequence length="124" mass="14336">QIFNLGARKCLALEKGVLSFDICDLSKQTQLFNHTWMRLLQQRQSCIASRVGVTLEPCDNTKTHLRWLHKSLIHSSALVEHFIVENIPKRMCLEAGAHSEGIRLTECDPGSPFQKWHFTHYYTQ</sequence>
<organism evidence="1 2">
    <name type="scientific">Synaphobranchus kaupii</name>
    <name type="common">Kaup's arrowtooth eel</name>
    <dbReference type="NCBI Taxonomy" id="118154"/>
    <lineage>
        <taxon>Eukaryota</taxon>
        <taxon>Metazoa</taxon>
        <taxon>Chordata</taxon>
        <taxon>Craniata</taxon>
        <taxon>Vertebrata</taxon>
        <taxon>Euteleostomi</taxon>
        <taxon>Actinopterygii</taxon>
        <taxon>Neopterygii</taxon>
        <taxon>Teleostei</taxon>
        <taxon>Anguilliformes</taxon>
        <taxon>Synaphobranchidae</taxon>
        <taxon>Synaphobranchus</taxon>
    </lineage>
</organism>
<evidence type="ECO:0008006" key="3">
    <source>
        <dbReference type="Google" id="ProtNLM"/>
    </source>
</evidence>
<dbReference type="EMBL" id="JAINUF010000008">
    <property type="protein sequence ID" value="KAJ8352265.1"/>
    <property type="molecule type" value="Genomic_DNA"/>
</dbReference>
<dbReference type="InterPro" id="IPR035992">
    <property type="entry name" value="Ricin_B-like_lectins"/>
</dbReference>
<reference evidence="1" key="1">
    <citation type="journal article" date="2023" name="Science">
        <title>Genome structures resolve the early diversification of teleost fishes.</title>
        <authorList>
            <person name="Parey E."/>
            <person name="Louis A."/>
            <person name="Montfort J."/>
            <person name="Bouchez O."/>
            <person name="Roques C."/>
            <person name="Iampietro C."/>
            <person name="Lluch J."/>
            <person name="Castinel A."/>
            <person name="Donnadieu C."/>
            <person name="Desvignes T."/>
            <person name="Floi Bucao C."/>
            <person name="Jouanno E."/>
            <person name="Wen M."/>
            <person name="Mejri S."/>
            <person name="Dirks R."/>
            <person name="Jansen H."/>
            <person name="Henkel C."/>
            <person name="Chen W.J."/>
            <person name="Zahm M."/>
            <person name="Cabau C."/>
            <person name="Klopp C."/>
            <person name="Thompson A.W."/>
            <person name="Robinson-Rechavi M."/>
            <person name="Braasch I."/>
            <person name="Lecointre G."/>
            <person name="Bobe J."/>
            <person name="Postlethwait J.H."/>
            <person name="Berthelot C."/>
            <person name="Roest Crollius H."/>
            <person name="Guiguen Y."/>
        </authorList>
    </citation>
    <scope>NUCLEOTIDE SEQUENCE</scope>
    <source>
        <strain evidence="1">WJC10195</strain>
    </source>
</reference>
<comment type="caution">
    <text evidence="1">The sequence shown here is derived from an EMBL/GenBank/DDBJ whole genome shotgun (WGS) entry which is preliminary data.</text>
</comment>
<evidence type="ECO:0000313" key="1">
    <source>
        <dbReference type="EMBL" id="KAJ8352265.1"/>
    </source>
</evidence>
<evidence type="ECO:0000313" key="2">
    <source>
        <dbReference type="Proteomes" id="UP001152622"/>
    </source>
</evidence>
<dbReference type="Proteomes" id="UP001152622">
    <property type="component" value="Chromosome 8"/>
</dbReference>
<dbReference type="Gene3D" id="2.80.10.50">
    <property type="match status" value="1"/>
</dbReference>
<name>A0A9Q1F6Y7_SYNKA</name>
<dbReference type="PROSITE" id="PS50231">
    <property type="entry name" value="RICIN_B_LECTIN"/>
    <property type="match status" value="1"/>
</dbReference>
<gene>
    <name evidence="1" type="ORF">SKAU_G00237410</name>
</gene>
<feature type="non-terminal residue" evidence="1">
    <location>
        <position position="124"/>
    </location>
</feature>
<dbReference type="OrthoDB" id="429263at2759"/>
<accession>A0A9Q1F6Y7</accession>
<proteinExistence type="predicted"/>
<dbReference type="AlphaFoldDB" id="A0A9Q1F6Y7"/>
<dbReference type="SUPFAM" id="SSF50370">
    <property type="entry name" value="Ricin B-like lectins"/>
    <property type="match status" value="1"/>
</dbReference>